<sequence length="394" mass="43567">MIAAEINAAREPLYFYLSYARSAPTSTSVKTDIDHWVRMLYQDLSAEVRRLAALPSKAQVGFYDGLAPAGSDWAAAQAEALSAAEVFIPLYSPHYLDKQWSLRERESFRRRLANAAEASDPSRHILPVLWIPLPPSETSAEVTEALEIGEGISDYAEDGLRALRMLSFYQEQYLAVVHRLAERVVELAHRFPLGYSKAPAVSEIPEIRPQATNPYVIAVVAPTTANCPPGATAESYGDSSTRWRPFGPAQAQPIAVYAATVAERLGLPTRTIDTSEIGELGSNWPGVLLIDPWILETETGEATLLSVLAQLPQWVKPLLVVDSQEASRAEELSKRVEGMLHEFGIEWEFAWSVDQFVSLMPTLVSDTRRRYLRTGRLTSPAGTKLSPGEKETDE</sequence>
<evidence type="ECO:0000313" key="1">
    <source>
        <dbReference type="EMBL" id="GIH06041.1"/>
    </source>
</evidence>
<keyword evidence="2" id="KW-1185">Reference proteome</keyword>
<proteinExistence type="predicted"/>
<dbReference type="Proteomes" id="UP000612899">
    <property type="component" value="Unassembled WGS sequence"/>
</dbReference>
<evidence type="ECO:0008006" key="3">
    <source>
        <dbReference type="Google" id="ProtNLM"/>
    </source>
</evidence>
<dbReference type="AlphaFoldDB" id="A0A8J3VHG9"/>
<dbReference type="EMBL" id="BONY01000023">
    <property type="protein sequence ID" value="GIH06041.1"/>
    <property type="molecule type" value="Genomic_DNA"/>
</dbReference>
<dbReference type="InterPro" id="IPR035897">
    <property type="entry name" value="Toll_tir_struct_dom_sf"/>
</dbReference>
<dbReference type="InterPro" id="IPR026367">
    <property type="entry name" value="FxsC_C"/>
</dbReference>
<name>A0A8J3VHG9_9ACTN</name>
<organism evidence="1 2">
    <name type="scientific">Rhizocola hellebori</name>
    <dbReference type="NCBI Taxonomy" id="1392758"/>
    <lineage>
        <taxon>Bacteria</taxon>
        <taxon>Bacillati</taxon>
        <taxon>Actinomycetota</taxon>
        <taxon>Actinomycetes</taxon>
        <taxon>Micromonosporales</taxon>
        <taxon>Micromonosporaceae</taxon>
        <taxon>Rhizocola</taxon>
    </lineage>
</organism>
<reference evidence="1" key="1">
    <citation type="submission" date="2021-01" db="EMBL/GenBank/DDBJ databases">
        <title>Whole genome shotgun sequence of Rhizocola hellebori NBRC 109834.</title>
        <authorList>
            <person name="Komaki H."/>
            <person name="Tamura T."/>
        </authorList>
    </citation>
    <scope>NUCLEOTIDE SEQUENCE</scope>
    <source>
        <strain evidence="1">NBRC 109834</strain>
    </source>
</reference>
<accession>A0A8J3VHG9</accession>
<comment type="caution">
    <text evidence="1">The sequence shown here is derived from an EMBL/GenBank/DDBJ whole genome shotgun (WGS) entry which is preliminary data.</text>
</comment>
<dbReference type="InterPro" id="IPR047603">
    <property type="entry name" value="FxsC_N"/>
</dbReference>
<gene>
    <name evidence="1" type="ORF">Rhe02_41080</name>
</gene>
<dbReference type="NCBIfam" id="TIGR04276">
    <property type="entry name" value="FxsC_Cterm"/>
    <property type="match status" value="1"/>
</dbReference>
<dbReference type="RefSeq" id="WP_203909862.1">
    <property type="nucleotide sequence ID" value="NZ_BONY01000023.1"/>
</dbReference>
<evidence type="ECO:0000313" key="2">
    <source>
        <dbReference type="Proteomes" id="UP000612899"/>
    </source>
</evidence>
<dbReference type="Gene3D" id="3.40.50.10140">
    <property type="entry name" value="Toll/interleukin-1 receptor homology (TIR) domain"/>
    <property type="match status" value="1"/>
</dbReference>
<protein>
    <recommendedName>
        <fullName evidence="3">TIR domain-containing protein</fullName>
    </recommendedName>
</protein>
<dbReference type="NCBIfam" id="NF040588">
    <property type="entry name" value="FxsC_Nterm"/>
    <property type="match status" value="1"/>
</dbReference>